<evidence type="ECO:0000313" key="1">
    <source>
        <dbReference type="EMBL" id="VZO36090.1"/>
    </source>
</evidence>
<dbReference type="Proteomes" id="UP000419743">
    <property type="component" value="Unassembled WGS sequence"/>
</dbReference>
<dbReference type="Gene3D" id="1.10.150.20">
    <property type="entry name" value="5' to 3' exonuclease, C-terminal subdomain"/>
    <property type="match status" value="1"/>
</dbReference>
<evidence type="ECO:0000313" key="2">
    <source>
        <dbReference type="Proteomes" id="UP000419743"/>
    </source>
</evidence>
<comment type="caution">
    <text evidence="1">The sequence shown here is derived from an EMBL/GenBank/DDBJ whole genome shotgun (WGS) entry which is preliminary data.</text>
</comment>
<dbReference type="Pfam" id="PF14520">
    <property type="entry name" value="HHH_5"/>
    <property type="match status" value="1"/>
</dbReference>
<dbReference type="SUPFAM" id="SSF50969">
    <property type="entry name" value="YVTN repeat-like/Quinoprotein amine dehydrogenase"/>
    <property type="match status" value="1"/>
</dbReference>
<accession>A0A7M4DGP7</accession>
<protein>
    <submittedName>
        <fullName evidence="1">Uncharacterized protein</fullName>
    </submittedName>
</protein>
<sequence>MHVQARHTGALLPFERDRRLVLRRLPVGAVLGRATLTLTPVSADADSRFLESLTFGAGTGPGSWGASKVVGTGALELDLRARRRLASLTGSGLAGAPLLVDLGGGFLGLDSNGGFTDGPAFELSNATELPGVSVTGLRVPAGGVDVSVLRVASPPSNLTLAVAGGPVFWSHFGDLTASLTTPDFSEVVTALLPGLPVANGAHVLELVLHSDSIARLDVTLDVEFTLAVAAAQVRTVRAQYAFDGVPSDGGGRLVVAVPAGAVVAGTTGQVLGAFSPTQVVHGPVTATAAVDLVAVEAGGSLAQPLRPAAPLVATSVDLLVTSVSAQASLAVGLFADDDGKPGRTALLPRPAELVINRDTAGAPTWLNVPLPGELELAARRVWLVVQATAGRAAWSAAPGPADESGLPGPALQQTRDGGLSWRAVDVAGAAGAVGAGGAAGAVGAAGIGAAAALRLRHTTTGFRMPLELRAGGGGQEVAVSLQRFAPSGAVDFSLDFPEVADALNTALASAGGGPGAGEEIANGDFGQWYRVGQQPAETGRLPGAPDVAQDLAVVAPDGAEVFVVGHRFVDDAPVVVLTAYETYSRRRLLRTDLVAGEPLAVAIDPGGRRLLVSIDVRRGVGLSSSSVTRGALVVVDVATGRPLGEPIVVPDPVTHLAPAADGLGVYLAGVTSTESGRRTVVRHLDWALLEAAATGGPFPADAVADDVPGVPVALATGVDGLVAVLTRTPPPSSGADQVTHLFVYDDRAAVGVGDRREAAPDVVEGARGVACAPGRVLVLTAAQVRYLDPGNLQVGARVGVGGPNSPASALALDATGGLAVVVGADAVTVLDVAARRTSAGRYDLGGDGDPGVAVSPPGTHAVLTRPFADAAVLITIGDPVPVEWELTAGQVRPIALPTGRLMALIGDRPASFGRAPTPAPAPVPAPGPGLRRAAVAGAAIQSALAQVVPVIGGARYRFTFDGVALVEGASAQVRWIGDACGVERVDRVPVSVFDTADRSVLERVPHHEAVLTAPAGARSAEVRFHAAESYLLVDDVSLAGSADVAGSTWSPVGSVASVALTSTPTDGGATFTNGGAAPSELAQLVGVSAGDTYELTFRAVTTGAPGTRLEMRFADETTAAVGQSVVLEVDQLDLDAHGATGIVPAGAVEAILAIVVPPGAALTLTDLHLRLGSPTEVEVYLASEAPGEVSLTGVGVVLEEGPTAPAPVPPEGLCPPTPPGSGEDGTACYCRGCGRTAPVPRAPQAISTAGRPVSVGICTSCGTGLVRTGGRVVGRAGGQPSAVALPTFRLPARTPATGPALVAEVVVEASLEEVDFIGPARAAALVAAGVPDVVALAAADPTLVATLPGVSTTLAPRIIAAAAALVRTRGSRVLLGL</sequence>
<reference evidence="1 2" key="1">
    <citation type="submission" date="2019-11" db="EMBL/GenBank/DDBJ databases">
        <authorList>
            <person name="Criscuolo A."/>
        </authorList>
    </citation>
    <scope>NUCLEOTIDE SEQUENCE [LARGE SCALE GENOMIC DNA]</scope>
    <source>
        <strain evidence="1">CIP111667</strain>
    </source>
</reference>
<dbReference type="RefSeq" id="WP_156740110.1">
    <property type="nucleotide sequence ID" value="NZ_CACRYJ010000017.1"/>
</dbReference>
<name>A0A7M4DGP7_9MICO</name>
<proteinExistence type="predicted"/>
<dbReference type="InterPro" id="IPR011044">
    <property type="entry name" value="Quino_amine_DH_bsu"/>
</dbReference>
<keyword evidence="2" id="KW-1185">Reference proteome</keyword>
<gene>
    <name evidence="1" type="ORF">HALOF300_01294</name>
</gene>
<dbReference type="EMBL" id="CACRYJ010000017">
    <property type="protein sequence ID" value="VZO36090.1"/>
    <property type="molecule type" value="Genomic_DNA"/>
</dbReference>
<organism evidence="1 2">
    <name type="scientific">Occultella aeris</name>
    <dbReference type="NCBI Taxonomy" id="2761496"/>
    <lineage>
        <taxon>Bacteria</taxon>
        <taxon>Bacillati</taxon>
        <taxon>Actinomycetota</taxon>
        <taxon>Actinomycetes</taxon>
        <taxon>Micrococcales</taxon>
        <taxon>Ruaniaceae</taxon>
        <taxon>Occultella</taxon>
    </lineage>
</organism>